<name>A0A7X5U7Q2_9GAMM</name>
<accession>A0A7X5U7Q2</accession>
<evidence type="ECO:0000313" key="1">
    <source>
        <dbReference type="EMBL" id="NII05426.1"/>
    </source>
</evidence>
<dbReference type="InterPro" id="IPR031325">
    <property type="entry name" value="RHS_repeat"/>
</dbReference>
<dbReference type="RefSeq" id="WP_166946538.1">
    <property type="nucleotide sequence ID" value="NZ_JAARLZ010000002.1"/>
</dbReference>
<comment type="caution">
    <text evidence="1">The sequence shown here is derived from an EMBL/GenBank/DDBJ whole genome shotgun (WGS) entry which is preliminary data.</text>
</comment>
<dbReference type="EMBL" id="JAARLZ010000002">
    <property type="protein sequence ID" value="NII05426.1"/>
    <property type="molecule type" value="Genomic_DNA"/>
</dbReference>
<dbReference type="Proteomes" id="UP000490980">
    <property type="component" value="Unassembled WGS sequence"/>
</dbReference>
<dbReference type="InterPro" id="IPR006530">
    <property type="entry name" value="YD"/>
</dbReference>
<sequence length="908" mass="100238">MAQVKTYAEEYDKRIKAAETIKAETSELFGDKTNLATGETEFLVTDVSIPGNNALPVAIERHFSVEARGGRWNEYLFGDWDIGIPYIGGVFAQMGWQGLSTTPPYVYNNNRCSQGAAPPTFRPQGASLDVEAWEYWHGYHLVTPDGSQEMLQSTSYTRPQPTDGKVHPWVTSQYWYFSCLPTLKSGDPGEGFIAQSPDGTRYYFDWMVRLPYASILKPSKTLVTSSHNGDPRLTLTNTPVPRQEIRIYPTRIEDARGNWVQYAWDGGKLMQITASDGRALTLTYRTVAGQDKVGTASDGSRTWTYAYDPDGSLISVTLPDQSAWSINFKPLDRQGLGYDDTYQQGTVHPVYDKSLNCSWMRVLKSNDSIGTIQHPSGAVGTFEFDAVRHGRTFVRPNCHTPQAGDGGNADIDLDFEDLQMGSSSSIPARFDVMAIKSKSISGPGLPTYAWNFSYATPIGCFVDYCKANSETTKTTTTIDPEGVRTIYTYGVQFEVNDGQLLKKEVYKDGVLLQVSANTYLANADAGHQSFAEPVGQSPEGENSYFSERNRPQIIRSLTQDGITSTSTVNGFDAFAKATSVTKSNLWYHRTDITSYYDDTAKWVIGQVAKVTNVDTNKVVSQTDYEATTALPSRTYSFGKLQASMTYYSDGTLQTATDGNQKTTTLSSWKRGLPQIITFADNTTKSSVIDDLGLIRSLTDENGFVTTYDYDAMGRMTALTPPQGNVIHQAFVQVQGVENGLAPGHWRQTITSGSGKKTSYFDALWRPVATQEEDVQNSQATSRGTVTRYDSNGRTIFASYPRNPQTDGGLDYGAAMPGTTTIYDGLGRVRSITQDSELGPLVTTTEYLSGVQTRVTNPRKFTTTTGYFFLEEPRYDQPVWIVAPEGMRTDIGRDVFGAPLSVTRGMSAN</sequence>
<proteinExistence type="predicted"/>
<dbReference type="AlphaFoldDB" id="A0A7X5U7Q2"/>
<protein>
    <submittedName>
        <fullName evidence="1">RHS repeat protein</fullName>
    </submittedName>
</protein>
<evidence type="ECO:0000313" key="2">
    <source>
        <dbReference type="Proteomes" id="UP000490980"/>
    </source>
</evidence>
<dbReference type="Gene3D" id="2.180.10.10">
    <property type="entry name" value="RHS repeat-associated core"/>
    <property type="match status" value="2"/>
</dbReference>
<organism evidence="1 2">
    <name type="scientific">Luteibacter anthropi</name>
    <dbReference type="NCBI Taxonomy" id="564369"/>
    <lineage>
        <taxon>Bacteria</taxon>
        <taxon>Pseudomonadati</taxon>
        <taxon>Pseudomonadota</taxon>
        <taxon>Gammaproteobacteria</taxon>
        <taxon>Lysobacterales</taxon>
        <taxon>Rhodanobacteraceae</taxon>
        <taxon>Luteibacter</taxon>
    </lineage>
</organism>
<dbReference type="NCBIfam" id="TIGR01643">
    <property type="entry name" value="YD_repeat_2x"/>
    <property type="match status" value="2"/>
</dbReference>
<keyword evidence="2" id="KW-1185">Reference proteome</keyword>
<dbReference type="Pfam" id="PF05593">
    <property type="entry name" value="RHS_repeat"/>
    <property type="match status" value="1"/>
</dbReference>
<reference evidence="1 2" key="1">
    <citation type="submission" date="2020-03" db="EMBL/GenBank/DDBJ databases">
        <authorList>
            <person name="Lai Q."/>
        </authorList>
    </citation>
    <scope>NUCLEOTIDE SEQUENCE [LARGE SCALE GENOMIC DNA]</scope>
    <source>
        <strain evidence="1 2">CCUG 25036</strain>
    </source>
</reference>
<gene>
    <name evidence="1" type="ORF">HBF25_03360</name>
</gene>